<dbReference type="InterPro" id="IPR003961">
    <property type="entry name" value="FN3_dom"/>
</dbReference>
<dbReference type="InterPro" id="IPR013783">
    <property type="entry name" value="Ig-like_fold"/>
</dbReference>
<keyword evidence="1" id="KW-0732">Signal</keyword>
<dbReference type="Proteomes" id="UP000199072">
    <property type="component" value="Unassembled WGS sequence"/>
</dbReference>
<keyword evidence="3" id="KW-1185">Reference proteome</keyword>
<dbReference type="STRING" id="1391627.SAMN05216464_1013"/>
<sequence length="506" mass="56655">MKNIIIIAFALFTASAFAQQKVVKVDSAALSAKYSGGNILLAYRPQVIAKLDSVSITIYRKGADGDVLLKSKKKIATSKIWHYLDTTTQKAPGVYQYRLLTRADTTLLRTDDVWTYAYAPDTRAVATLFKAVNTKGTNNINLTWTIKYGYSARNIVLERSRKKADGYTAIAVLSNSENSYTDKVHDANEPFFYRLAMSSISDGRVFYSASIFVIPQFPIIPLPVYNVSAQQKDKSIMLSWSNIDTKARGFYIKKRTNNTGDFVNATTLITKNETNKYEWKDSTSTLLSNQTYQYTIVAESNSFDLSKASDTVSVTYINNPVKIPAPQDLRIITANDTVYNLAWSVDSARLKEVAGYAVYLKKANENIFKQLPGFIISNTNYMVIAKPHDGDTYKVKALNGDKRSDLSLPYTYNNAFEKAFGPQNLKAGIINNKLTIKWLISETSTIKEYHLYKYNGKNFVLTDTISTGKDMIATQNYTPGQLNIYQLKAINTDNIESGGSNILQVN</sequence>
<dbReference type="InterPro" id="IPR036116">
    <property type="entry name" value="FN3_sf"/>
</dbReference>
<reference evidence="2 3" key="1">
    <citation type="submission" date="2016-10" db="EMBL/GenBank/DDBJ databases">
        <authorList>
            <person name="de Groot N.N."/>
        </authorList>
    </citation>
    <scope>NUCLEOTIDE SEQUENCE [LARGE SCALE GENOMIC DNA]</scope>
    <source>
        <strain evidence="2 3">47C3B</strain>
    </source>
</reference>
<dbReference type="SUPFAM" id="SSF49265">
    <property type="entry name" value="Fibronectin type III"/>
    <property type="match status" value="1"/>
</dbReference>
<dbReference type="EMBL" id="FNAI01000001">
    <property type="protein sequence ID" value="SDD18919.1"/>
    <property type="molecule type" value="Genomic_DNA"/>
</dbReference>
<protein>
    <submittedName>
        <fullName evidence="2">Fibronectin type 3 domain-containing protein</fullName>
    </submittedName>
</protein>
<accession>A0A1G6SPZ7</accession>
<dbReference type="AlphaFoldDB" id="A0A1G6SPZ7"/>
<dbReference type="OrthoDB" id="730969at2"/>
<name>A0A1G6SPZ7_9SPHI</name>
<evidence type="ECO:0000313" key="2">
    <source>
        <dbReference type="EMBL" id="SDD18919.1"/>
    </source>
</evidence>
<evidence type="ECO:0000256" key="1">
    <source>
        <dbReference type="SAM" id="SignalP"/>
    </source>
</evidence>
<dbReference type="RefSeq" id="WP_091142110.1">
    <property type="nucleotide sequence ID" value="NZ_FNAI01000001.1"/>
</dbReference>
<proteinExistence type="predicted"/>
<feature type="signal peptide" evidence="1">
    <location>
        <begin position="1"/>
        <end position="18"/>
    </location>
</feature>
<feature type="chain" id="PRO_5011786711" evidence="1">
    <location>
        <begin position="19"/>
        <end position="506"/>
    </location>
</feature>
<dbReference type="CDD" id="cd00063">
    <property type="entry name" value="FN3"/>
    <property type="match status" value="1"/>
</dbReference>
<dbReference type="Gene3D" id="2.60.40.10">
    <property type="entry name" value="Immunoglobulins"/>
    <property type="match status" value="2"/>
</dbReference>
<organism evidence="2 3">
    <name type="scientific">Mucilaginibacter pineti</name>
    <dbReference type="NCBI Taxonomy" id="1391627"/>
    <lineage>
        <taxon>Bacteria</taxon>
        <taxon>Pseudomonadati</taxon>
        <taxon>Bacteroidota</taxon>
        <taxon>Sphingobacteriia</taxon>
        <taxon>Sphingobacteriales</taxon>
        <taxon>Sphingobacteriaceae</taxon>
        <taxon>Mucilaginibacter</taxon>
    </lineage>
</organism>
<evidence type="ECO:0000313" key="3">
    <source>
        <dbReference type="Proteomes" id="UP000199072"/>
    </source>
</evidence>
<gene>
    <name evidence="2" type="ORF">SAMN05216464_1013</name>
</gene>